<evidence type="ECO:0000259" key="2">
    <source>
        <dbReference type="Pfam" id="PF18291"/>
    </source>
</evidence>
<dbReference type="NCBIfam" id="TIGR01201">
    <property type="entry name" value="HU_rel"/>
    <property type="match status" value="1"/>
</dbReference>
<evidence type="ECO:0000313" key="3">
    <source>
        <dbReference type="EMBL" id="KKB59630.1"/>
    </source>
</evidence>
<dbReference type="EMBL" id="AQHW01000003">
    <property type="protein sequence ID" value="KKB59630.1"/>
    <property type="molecule type" value="Genomic_DNA"/>
</dbReference>
<reference evidence="3 4" key="1">
    <citation type="submission" date="2013-04" db="EMBL/GenBank/DDBJ databases">
        <title>The Genome Sequence of Parabacteroides gordonii DSM 23371.</title>
        <authorList>
            <consortium name="The Broad Institute Genomics Platform"/>
            <person name="Earl A."/>
            <person name="Ward D."/>
            <person name="Feldgarden M."/>
            <person name="Gevers D."/>
            <person name="Martens E."/>
            <person name="Sakamoto M."/>
            <person name="Benno Y."/>
            <person name="Suzuki N."/>
            <person name="Matsunaga N."/>
            <person name="Koshihara K."/>
            <person name="Seki M."/>
            <person name="Komiya H."/>
            <person name="Walker B."/>
            <person name="Young S."/>
            <person name="Zeng Q."/>
            <person name="Gargeya S."/>
            <person name="Fitzgerald M."/>
            <person name="Haas B."/>
            <person name="Abouelleil A."/>
            <person name="Allen A.W."/>
            <person name="Alvarado L."/>
            <person name="Arachchi H.M."/>
            <person name="Berlin A.M."/>
            <person name="Chapman S.B."/>
            <person name="Gainer-Dewar J."/>
            <person name="Goldberg J."/>
            <person name="Griggs A."/>
            <person name="Gujja S."/>
            <person name="Hansen M."/>
            <person name="Howarth C."/>
            <person name="Imamovic A."/>
            <person name="Ireland A."/>
            <person name="Larimer J."/>
            <person name="McCowan C."/>
            <person name="Murphy C."/>
            <person name="Pearson M."/>
            <person name="Poon T.W."/>
            <person name="Priest M."/>
            <person name="Roberts A."/>
            <person name="Saif S."/>
            <person name="Shea T."/>
            <person name="Sisk P."/>
            <person name="Sykes S."/>
            <person name="Wortman J."/>
            <person name="Nusbaum C."/>
            <person name="Birren B."/>
        </authorList>
    </citation>
    <scope>NUCLEOTIDE SEQUENCE [LARGE SCALE GENOMIC DNA]</scope>
    <source>
        <strain evidence="3 4">MS-1</strain>
    </source>
</reference>
<name>A0A0F5JPX4_9BACT</name>
<dbReference type="SUPFAM" id="SSF47729">
    <property type="entry name" value="IHF-like DNA-binding proteins"/>
    <property type="match status" value="1"/>
</dbReference>
<dbReference type="RefSeq" id="WP_028727901.1">
    <property type="nucleotide sequence ID" value="NZ_AUAE01000019.1"/>
</dbReference>
<accession>A0A0F5JPX4</accession>
<dbReference type="Proteomes" id="UP000033035">
    <property type="component" value="Unassembled WGS sequence"/>
</dbReference>
<dbReference type="InterPro" id="IPR041607">
    <property type="entry name" value="HU-HIG"/>
</dbReference>
<dbReference type="STRING" id="1203610.HMPREF1536_00611"/>
<dbReference type="Pfam" id="PF18291">
    <property type="entry name" value="HU-HIG"/>
    <property type="match status" value="1"/>
</dbReference>
<dbReference type="HOGENOM" id="CLU_112331_4_1_10"/>
<evidence type="ECO:0000256" key="1">
    <source>
        <dbReference type="ARBA" id="ARBA00023125"/>
    </source>
</evidence>
<organism evidence="3 4">
    <name type="scientific">Parabacteroides gordonii MS-1 = DSM 23371</name>
    <dbReference type="NCBI Taxonomy" id="1203610"/>
    <lineage>
        <taxon>Bacteria</taxon>
        <taxon>Pseudomonadati</taxon>
        <taxon>Bacteroidota</taxon>
        <taxon>Bacteroidia</taxon>
        <taxon>Bacteroidales</taxon>
        <taxon>Tannerellaceae</taxon>
        <taxon>Parabacteroides</taxon>
    </lineage>
</organism>
<dbReference type="InterPro" id="IPR010992">
    <property type="entry name" value="IHF-like_DNA-bd_dom_sf"/>
</dbReference>
<evidence type="ECO:0000313" key="4">
    <source>
        <dbReference type="Proteomes" id="UP000033035"/>
    </source>
</evidence>
<dbReference type="AlphaFoldDB" id="A0A0F5JPX4"/>
<gene>
    <name evidence="3" type="ORF">HMPREF1536_00611</name>
</gene>
<feature type="domain" description="HU" evidence="2">
    <location>
        <begin position="1"/>
        <end position="127"/>
    </location>
</feature>
<dbReference type="PATRIC" id="fig|1203610.3.peg.630"/>
<dbReference type="InterPro" id="IPR005902">
    <property type="entry name" value="HU_DNA-bd_put"/>
</dbReference>
<comment type="caution">
    <text evidence="3">The sequence shown here is derived from an EMBL/GenBank/DDBJ whole genome shotgun (WGS) entry which is preliminary data.</text>
</comment>
<protein>
    <recommendedName>
        <fullName evidence="2">HU domain-containing protein</fullName>
    </recommendedName>
</protein>
<keyword evidence="4" id="KW-1185">Reference proteome</keyword>
<dbReference type="GO" id="GO:0003677">
    <property type="term" value="F:DNA binding"/>
    <property type="evidence" value="ECO:0007669"/>
    <property type="project" value="UniProtKB-KW"/>
</dbReference>
<sequence length="150" mass="16198">MALKYRLVQRRDMGKDAAEGSKKYYGSVSATGTLEFDQICSSISAYSTASPGDVKLVLDGLVFVASEALLRGEVVQFGELGNFQLKIGSGGVQDVKDYDASMFKSPHIVFRPSLRMKREISKVSVEKWPVVTVPGSGSGSGSEDDRPVIE</sequence>
<proteinExistence type="predicted"/>
<keyword evidence="1" id="KW-0238">DNA-binding</keyword>